<proteinExistence type="predicted"/>
<protein>
    <submittedName>
        <fullName evidence="1">Uncharacterized protein</fullName>
    </submittedName>
</protein>
<evidence type="ECO:0000313" key="2">
    <source>
        <dbReference type="Proteomes" id="UP000254589"/>
    </source>
</evidence>
<accession>A0AAJ5D016</accession>
<name>A0AAJ5D016_PANPU</name>
<gene>
    <name evidence="1" type="ORF">NCTC13159_01774</name>
</gene>
<dbReference type="EMBL" id="UGSJ01000001">
    <property type="protein sequence ID" value="SUA90291.1"/>
    <property type="molecule type" value="Genomic_DNA"/>
</dbReference>
<reference evidence="1 2" key="1">
    <citation type="submission" date="2018-06" db="EMBL/GenBank/DDBJ databases">
        <authorList>
            <consortium name="Pathogen Informatics"/>
            <person name="Doyle S."/>
        </authorList>
    </citation>
    <scope>NUCLEOTIDE SEQUENCE [LARGE SCALE GENOMIC DNA]</scope>
    <source>
        <strain evidence="1 2">NCTC13159</strain>
    </source>
</reference>
<comment type="caution">
    <text evidence="1">The sequence shown here is derived from an EMBL/GenBank/DDBJ whole genome shotgun (WGS) entry which is preliminary data.</text>
</comment>
<dbReference type="AlphaFoldDB" id="A0AAJ5D016"/>
<organism evidence="1 2">
    <name type="scientific">Pandoraea pulmonicola</name>
    <dbReference type="NCBI Taxonomy" id="93221"/>
    <lineage>
        <taxon>Bacteria</taxon>
        <taxon>Pseudomonadati</taxon>
        <taxon>Pseudomonadota</taxon>
        <taxon>Betaproteobacteria</taxon>
        <taxon>Burkholderiales</taxon>
        <taxon>Burkholderiaceae</taxon>
        <taxon>Pandoraea</taxon>
    </lineage>
</organism>
<evidence type="ECO:0000313" key="1">
    <source>
        <dbReference type="EMBL" id="SUA90291.1"/>
    </source>
</evidence>
<dbReference type="Proteomes" id="UP000254589">
    <property type="component" value="Unassembled WGS sequence"/>
</dbReference>
<sequence length="79" mass="9598">MPPAGKFTFYLFEYEFFLRRSNFYILIRGIPSFYGIRINNKSNFISTRKEHLPLNSYNAPHQFYGNMPARYFDNHYFPL</sequence>